<dbReference type="EMBL" id="CASHTH010003672">
    <property type="protein sequence ID" value="CAI8047667.1"/>
    <property type="molecule type" value="Genomic_DNA"/>
</dbReference>
<dbReference type="PANTHER" id="PTHR24321">
    <property type="entry name" value="DEHYDROGENASES, SHORT CHAIN"/>
    <property type="match status" value="1"/>
</dbReference>
<dbReference type="PRINTS" id="PR00081">
    <property type="entry name" value="GDHRDH"/>
</dbReference>
<dbReference type="FunFam" id="3.40.50.720:FF:000084">
    <property type="entry name" value="Short-chain dehydrogenase reductase"/>
    <property type="match status" value="1"/>
</dbReference>
<dbReference type="Pfam" id="PF13561">
    <property type="entry name" value="adh_short_C2"/>
    <property type="match status" value="1"/>
</dbReference>
<protein>
    <submittedName>
        <fullName evidence="3">Uncharacterized oxidoreductase C922.06</fullName>
    </submittedName>
</protein>
<gene>
    <name evidence="3" type="ORF">GBAR_LOCUS26370</name>
</gene>
<sequence>QLVNRTAIITGAGSGIGRATARRFAAEGARIVVADINDAAGMETVAAIEGEGGTARFAHTDVTASTEVEAMVSQTVDAYGGVDILVNNAYFCDGDDILTVDEELWNRNISGCLSSAFLCCKAVLPHMIDQRKGAIVNIASVNGLLGLGEEAYSAAKAGVISLTQNIAVRYGEHGVRANSICPGSIQTPAWTAVLEKDPDLFNRLSKWYPLKRVGKPEEIAAAALFLVSDQASFVTGTNLIVDGGLTAGLKRMGEELVGEGTEI</sequence>
<keyword evidence="4" id="KW-1185">Reference proteome</keyword>
<dbReference type="PRINTS" id="PR00080">
    <property type="entry name" value="SDRFAMILY"/>
</dbReference>
<evidence type="ECO:0000313" key="3">
    <source>
        <dbReference type="EMBL" id="CAI8047667.1"/>
    </source>
</evidence>
<comment type="caution">
    <text evidence="3">The sequence shown here is derived from an EMBL/GenBank/DDBJ whole genome shotgun (WGS) entry which is preliminary data.</text>
</comment>
<dbReference type="InterPro" id="IPR020904">
    <property type="entry name" value="Sc_DH/Rdtase_CS"/>
</dbReference>
<keyword evidence="2" id="KW-0560">Oxidoreductase</keyword>
<dbReference type="Gene3D" id="3.40.50.720">
    <property type="entry name" value="NAD(P)-binding Rossmann-like Domain"/>
    <property type="match status" value="1"/>
</dbReference>
<evidence type="ECO:0000256" key="2">
    <source>
        <dbReference type="ARBA" id="ARBA00023002"/>
    </source>
</evidence>
<dbReference type="PROSITE" id="PS00061">
    <property type="entry name" value="ADH_SHORT"/>
    <property type="match status" value="1"/>
</dbReference>
<dbReference type="InterPro" id="IPR036291">
    <property type="entry name" value="NAD(P)-bd_dom_sf"/>
</dbReference>
<dbReference type="InterPro" id="IPR002347">
    <property type="entry name" value="SDR_fam"/>
</dbReference>
<dbReference type="PANTHER" id="PTHR24321:SF8">
    <property type="entry name" value="ESTRADIOL 17-BETA-DEHYDROGENASE 8-RELATED"/>
    <property type="match status" value="1"/>
</dbReference>
<dbReference type="GO" id="GO:0016491">
    <property type="term" value="F:oxidoreductase activity"/>
    <property type="evidence" value="ECO:0007669"/>
    <property type="project" value="UniProtKB-KW"/>
</dbReference>
<dbReference type="Proteomes" id="UP001174909">
    <property type="component" value="Unassembled WGS sequence"/>
</dbReference>
<feature type="non-terminal residue" evidence="3">
    <location>
        <position position="1"/>
    </location>
</feature>
<proteinExistence type="inferred from homology"/>
<dbReference type="AlphaFoldDB" id="A0AA35XEA3"/>
<dbReference type="CDD" id="cd05233">
    <property type="entry name" value="SDR_c"/>
    <property type="match status" value="1"/>
</dbReference>
<reference evidence="3" key="1">
    <citation type="submission" date="2023-03" db="EMBL/GenBank/DDBJ databases">
        <authorList>
            <person name="Steffen K."/>
            <person name="Cardenas P."/>
        </authorList>
    </citation>
    <scope>NUCLEOTIDE SEQUENCE</scope>
</reference>
<dbReference type="NCBIfam" id="NF005559">
    <property type="entry name" value="PRK07231.1"/>
    <property type="match status" value="1"/>
</dbReference>
<dbReference type="SUPFAM" id="SSF51735">
    <property type="entry name" value="NAD(P)-binding Rossmann-fold domains"/>
    <property type="match status" value="1"/>
</dbReference>
<comment type="similarity">
    <text evidence="1">Belongs to the short-chain dehydrogenases/reductases (SDR) family.</text>
</comment>
<organism evidence="3 4">
    <name type="scientific">Geodia barretti</name>
    <name type="common">Barrett's horny sponge</name>
    <dbReference type="NCBI Taxonomy" id="519541"/>
    <lineage>
        <taxon>Eukaryota</taxon>
        <taxon>Metazoa</taxon>
        <taxon>Porifera</taxon>
        <taxon>Demospongiae</taxon>
        <taxon>Heteroscleromorpha</taxon>
        <taxon>Tetractinellida</taxon>
        <taxon>Astrophorina</taxon>
        <taxon>Geodiidae</taxon>
        <taxon>Geodia</taxon>
    </lineage>
</organism>
<accession>A0AA35XEA3</accession>
<evidence type="ECO:0000313" key="4">
    <source>
        <dbReference type="Proteomes" id="UP001174909"/>
    </source>
</evidence>
<name>A0AA35XEA3_GEOBA</name>
<evidence type="ECO:0000256" key="1">
    <source>
        <dbReference type="ARBA" id="ARBA00006484"/>
    </source>
</evidence>